<dbReference type="InterPro" id="IPR004358">
    <property type="entry name" value="Sig_transdc_His_kin-like_C"/>
</dbReference>
<dbReference type="Proteomes" id="UP000606008">
    <property type="component" value="Unassembled WGS sequence"/>
</dbReference>
<evidence type="ECO:0000313" key="9">
    <source>
        <dbReference type="EMBL" id="NID11679.1"/>
    </source>
</evidence>
<sequence>MSTKQIRWIVLSMAVGLLGLVGFQLYWISNALHLQKEQFDYKVTDALQEVVRSLERQEIQYQARHRLAAQQQQRQLKAIGKGNQLAEHTDAAPRSRSVARRDNHRSAQSPNSSSAYPLEGRPGTVTIQMDALQPIQRSLTPEQLRTVDEFYKQQDELMAAGDLEAQLIQQERFGRWIDQVLQSHINEVLRSSSGLVVPDSVSQAGQSRAYGAATRQSKLGKPRPKKTSLSTDKLVESTPTDNNVSNRPGSGTSVTDQSETIKDIFRGVLMADRPLAERVNRFMLDTLLRQALSERGISIPFDYAVRSPQQGDLLFTSTGLTLGNMPVAARTAIQQQFEESTYKAALFPNNMLETGNYLYLFFPDQRAFILSRMTATLAGSAILILVIMGCFYVAITTILRQKKMADIKNDFINNMTHEFKTPISTIGLAVEMARDQLASSAAPVMAEAGESTGGSGLTDRLARYVSIIRDENQRLGSHVEKVLQMALLDKGEVKLALTPVNVHDVVEKVLNTMSLSIEQRQGEIDMDFDATQEVVMADEVHLTNMLYNLIDNAIKYSPDHVAIRLRTYNTPLPNGKPAVAIAVADEGLGLTKEQISRIFETFYRVPTGNRHDVKGFGLGLSYVKKMAEEHQGQITVTSTPGRGSEFQLIIPLYNE</sequence>
<organism evidence="9 10">
    <name type="scientific">Fibrivirga algicola</name>
    <dbReference type="NCBI Taxonomy" id="2950420"/>
    <lineage>
        <taxon>Bacteria</taxon>
        <taxon>Pseudomonadati</taxon>
        <taxon>Bacteroidota</taxon>
        <taxon>Cytophagia</taxon>
        <taxon>Cytophagales</taxon>
        <taxon>Spirosomataceae</taxon>
        <taxon>Fibrivirga</taxon>
    </lineage>
</organism>
<dbReference type="CDD" id="cd00075">
    <property type="entry name" value="HATPase"/>
    <property type="match status" value="1"/>
</dbReference>
<feature type="region of interest" description="Disordered" evidence="6">
    <location>
        <begin position="202"/>
        <end position="257"/>
    </location>
</feature>
<dbReference type="Gene3D" id="3.30.565.10">
    <property type="entry name" value="Histidine kinase-like ATPase, C-terminal domain"/>
    <property type="match status" value="1"/>
</dbReference>
<dbReference type="PRINTS" id="PR00344">
    <property type="entry name" value="BCTRLSENSOR"/>
</dbReference>
<dbReference type="InterPro" id="IPR036890">
    <property type="entry name" value="HATPase_C_sf"/>
</dbReference>
<dbReference type="InterPro" id="IPR005467">
    <property type="entry name" value="His_kinase_dom"/>
</dbReference>
<dbReference type="PANTHER" id="PTHR43047">
    <property type="entry name" value="TWO-COMPONENT HISTIDINE PROTEIN KINASE"/>
    <property type="match status" value="1"/>
</dbReference>
<keyword evidence="7" id="KW-1133">Transmembrane helix</keyword>
<dbReference type="SMART" id="SM00387">
    <property type="entry name" value="HATPase_c"/>
    <property type="match status" value="1"/>
</dbReference>
<keyword evidence="7" id="KW-0812">Transmembrane</keyword>
<reference evidence="10" key="1">
    <citation type="submission" date="2019-09" db="EMBL/GenBank/DDBJ databases">
        <authorList>
            <person name="Jung D.-H."/>
        </authorList>
    </citation>
    <scope>NUCLEOTIDE SEQUENCE [LARGE SCALE GENOMIC DNA]</scope>
    <source>
        <strain evidence="10">JA-25</strain>
    </source>
</reference>
<dbReference type="InterPro" id="IPR003661">
    <property type="entry name" value="HisK_dim/P_dom"/>
</dbReference>
<feature type="region of interest" description="Disordered" evidence="6">
    <location>
        <begin position="81"/>
        <end position="121"/>
    </location>
</feature>
<dbReference type="Pfam" id="PF02518">
    <property type="entry name" value="HATPase_c"/>
    <property type="match status" value="1"/>
</dbReference>
<comment type="catalytic activity">
    <reaction evidence="1">
        <text>ATP + protein L-histidine = ADP + protein N-phospho-L-histidine.</text>
        <dbReference type="EC" id="2.7.13.3"/>
    </reaction>
</comment>
<keyword evidence="4" id="KW-0808">Transferase</keyword>
<protein>
    <recommendedName>
        <fullName evidence="2">histidine kinase</fullName>
        <ecNumber evidence="2">2.7.13.3</ecNumber>
    </recommendedName>
</protein>
<dbReference type="InterPro" id="IPR036097">
    <property type="entry name" value="HisK_dim/P_sf"/>
</dbReference>
<evidence type="ECO:0000256" key="2">
    <source>
        <dbReference type="ARBA" id="ARBA00012438"/>
    </source>
</evidence>
<gene>
    <name evidence="9" type="ORF">F7231_16015</name>
</gene>
<dbReference type="SUPFAM" id="SSF55874">
    <property type="entry name" value="ATPase domain of HSP90 chaperone/DNA topoisomerase II/histidine kinase"/>
    <property type="match status" value="1"/>
</dbReference>
<dbReference type="PROSITE" id="PS50109">
    <property type="entry name" value="HIS_KIN"/>
    <property type="match status" value="1"/>
</dbReference>
<keyword evidence="7" id="KW-0472">Membrane</keyword>
<evidence type="ECO:0000256" key="5">
    <source>
        <dbReference type="ARBA" id="ARBA00022777"/>
    </source>
</evidence>
<feature type="transmembrane region" description="Helical" evidence="7">
    <location>
        <begin position="375"/>
        <end position="395"/>
    </location>
</feature>
<dbReference type="PANTHER" id="PTHR43047:SF72">
    <property type="entry name" value="OSMOSENSING HISTIDINE PROTEIN KINASE SLN1"/>
    <property type="match status" value="1"/>
</dbReference>
<evidence type="ECO:0000259" key="8">
    <source>
        <dbReference type="PROSITE" id="PS50109"/>
    </source>
</evidence>
<accession>A0ABX0QGZ8</accession>
<feature type="compositionally biased region" description="Polar residues" evidence="6">
    <location>
        <begin position="106"/>
        <end position="115"/>
    </location>
</feature>
<dbReference type="Gene3D" id="1.10.287.130">
    <property type="match status" value="1"/>
</dbReference>
<keyword evidence="3" id="KW-0597">Phosphoprotein</keyword>
<dbReference type="SMART" id="SM00388">
    <property type="entry name" value="HisKA"/>
    <property type="match status" value="1"/>
</dbReference>
<evidence type="ECO:0000256" key="3">
    <source>
        <dbReference type="ARBA" id="ARBA00022553"/>
    </source>
</evidence>
<dbReference type="SUPFAM" id="SSF47384">
    <property type="entry name" value="Homodimeric domain of signal transducing histidine kinase"/>
    <property type="match status" value="1"/>
</dbReference>
<dbReference type="EMBL" id="WAEL01000005">
    <property type="protein sequence ID" value="NID11679.1"/>
    <property type="molecule type" value="Genomic_DNA"/>
</dbReference>
<keyword evidence="5 9" id="KW-0418">Kinase</keyword>
<keyword evidence="10" id="KW-1185">Reference proteome</keyword>
<evidence type="ECO:0000256" key="6">
    <source>
        <dbReference type="SAM" id="MobiDB-lite"/>
    </source>
</evidence>
<feature type="compositionally biased region" description="Basic and acidic residues" evidence="6">
    <location>
        <begin position="87"/>
        <end position="105"/>
    </location>
</feature>
<name>A0ABX0QGZ8_9BACT</name>
<comment type="caution">
    <text evidence="9">The sequence shown here is derived from an EMBL/GenBank/DDBJ whole genome shotgun (WGS) entry which is preliminary data.</text>
</comment>
<dbReference type="CDD" id="cd00082">
    <property type="entry name" value="HisKA"/>
    <property type="match status" value="1"/>
</dbReference>
<feature type="domain" description="Histidine kinase" evidence="8">
    <location>
        <begin position="414"/>
        <end position="654"/>
    </location>
</feature>
<reference evidence="10" key="2">
    <citation type="submission" date="2023-07" db="EMBL/GenBank/DDBJ databases">
        <authorList>
            <person name="Jung D.-H."/>
        </authorList>
    </citation>
    <scope>NUCLEOTIDE SEQUENCE [LARGE SCALE GENOMIC DNA]</scope>
    <source>
        <strain evidence="10">JA-25</strain>
    </source>
</reference>
<proteinExistence type="predicted"/>
<feature type="transmembrane region" description="Helical" evidence="7">
    <location>
        <begin position="6"/>
        <end position="28"/>
    </location>
</feature>
<dbReference type="RefSeq" id="WP_166692633.1">
    <property type="nucleotide sequence ID" value="NZ_WAEL01000005.1"/>
</dbReference>
<evidence type="ECO:0000256" key="1">
    <source>
        <dbReference type="ARBA" id="ARBA00000085"/>
    </source>
</evidence>
<evidence type="ECO:0000256" key="4">
    <source>
        <dbReference type="ARBA" id="ARBA00022679"/>
    </source>
</evidence>
<evidence type="ECO:0000313" key="10">
    <source>
        <dbReference type="Proteomes" id="UP000606008"/>
    </source>
</evidence>
<dbReference type="InterPro" id="IPR003594">
    <property type="entry name" value="HATPase_dom"/>
</dbReference>
<dbReference type="EC" id="2.7.13.3" evidence="2"/>
<evidence type="ECO:0000256" key="7">
    <source>
        <dbReference type="SAM" id="Phobius"/>
    </source>
</evidence>
<dbReference type="GO" id="GO:0016301">
    <property type="term" value="F:kinase activity"/>
    <property type="evidence" value="ECO:0007669"/>
    <property type="project" value="UniProtKB-KW"/>
</dbReference>
<dbReference type="Pfam" id="PF00512">
    <property type="entry name" value="HisKA"/>
    <property type="match status" value="1"/>
</dbReference>
<feature type="compositionally biased region" description="Polar residues" evidence="6">
    <location>
        <begin position="227"/>
        <end position="257"/>
    </location>
</feature>